<keyword evidence="2" id="KW-1185">Reference proteome</keyword>
<dbReference type="AlphaFoldDB" id="A0AAV7W5Y4"/>
<name>A0AAV7W5Y4_PLEWA</name>
<sequence length="67" mass="7228">MSNEPSRLRLSIDNGEHGGLCRSRSALERFLFRFPGGVAGCGSRGSRGSRAAERVAVAKAHKCARRN</sequence>
<accession>A0AAV7W5Y4</accession>
<reference evidence="1" key="1">
    <citation type="journal article" date="2022" name="bioRxiv">
        <title>Sequencing and chromosome-scale assembly of the giantPleurodeles waltlgenome.</title>
        <authorList>
            <person name="Brown T."/>
            <person name="Elewa A."/>
            <person name="Iarovenko S."/>
            <person name="Subramanian E."/>
            <person name="Araus A.J."/>
            <person name="Petzold A."/>
            <person name="Susuki M."/>
            <person name="Suzuki K.-i.T."/>
            <person name="Hayashi T."/>
            <person name="Toyoda A."/>
            <person name="Oliveira C."/>
            <person name="Osipova E."/>
            <person name="Leigh N.D."/>
            <person name="Simon A."/>
            <person name="Yun M.H."/>
        </authorList>
    </citation>
    <scope>NUCLEOTIDE SEQUENCE</scope>
    <source>
        <strain evidence="1">20211129_DDA</strain>
        <tissue evidence="1">Liver</tissue>
    </source>
</reference>
<gene>
    <name evidence="1" type="ORF">NDU88_003418</name>
</gene>
<dbReference type="EMBL" id="JANPWB010000002">
    <property type="protein sequence ID" value="KAJ1208028.1"/>
    <property type="molecule type" value="Genomic_DNA"/>
</dbReference>
<dbReference type="Proteomes" id="UP001066276">
    <property type="component" value="Chromosome 1_2"/>
</dbReference>
<evidence type="ECO:0000313" key="2">
    <source>
        <dbReference type="Proteomes" id="UP001066276"/>
    </source>
</evidence>
<evidence type="ECO:0000313" key="1">
    <source>
        <dbReference type="EMBL" id="KAJ1208028.1"/>
    </source>
</evidence>
<comment type="caution">
    <text evidence="1">The sequence shown here is derived from an EMBL/GenBank/DDBJ whole genome shotgun (WGS) entry which is preliminary data.</text>
</comment>
<organism evidence="1 2">
    <name type="scientific">Pleurodeles waltl</name>
    <name type="common">Iberian ribbed newt</name>
    <dbReference type="NCBI Taxonomy" id="8319"/>
    <lineage>
        <taxon>Eukaryota</taxon>
        <taxon>Metazoa</taxon>
        <taxon>Chordata</taxon>
        <taxon>Craniata</taxon>
        <taxon>Vertebrata</taxon>
        <taxon>Euteleostomi</taxon>
        <taxon>Amphibia</taxon>
        <taxon>Batrachia</taxon>
        <taxon>Caudata</taxon>
        <taxon>Salamandroidea</taxon>
        <taxon>Salamandridae</taxon>
        <taxon>Pleurodelinae</taxon>
        <taxon>Pleurodeles</taxon>
    </lineage>
</organism>
<proteinExistence type="predicted"/>
<protein>
    <submittedName>
        <fullName evidence="1">Uncharacterized protein</fullName>
    </submittedName>
</protein>